<dbReference type="GO" id="GO:0007166">
    <property type="term" value="P:cell surface receptor signaling pathway"/>
    <property type="evidence" value="ECO:0007669"/>
    <property type="project" value="InterPro"/>
</dbReference>
<dbReference type="InterPro" id="IPR020635">
    <property type="entry name" value="Tyr_kinase_cat_dom"/>
</dbReference>
<feature type="binding site" evidence="3">
    <location>
        <position position="151"/>
    </location>
    <ligand>
        <name>ATP</name>
        <dbReference type="ChEBI" id="CHEBI:30616"/>
    </ligand>
</feature>
<keyword evidence="7" id="KW-1185">Reference proteome</keyword>
<evidence type="ECO:0000256" key="4">
    <source>
        <dbReference type="SAM" id="MobiDB-lite"/>
    </source>
</evidence>
<dbReference type="PROSITE" id="PS50011">
    <property type="entry name" value="PROTEIN_KINASE_DOM"/>
    <property type="match status" value="1"/>
</dbReference>
<dbReference type="PANTHER" id="PTHR27005:SF283">
    <property type="entry name" value="OS02G0633066 PROTEIN"/>
    <property type="match status" value="1"/>
</dbReference>
<dbReference type="InterPro" id="IPR000719">
    <property type="entry name" value="Prot_kinase_dom"/>
</dbReference>
<dbReference type="GO" id="GO:0005886">
    <property type="term" value="C:plasma membrane"/>
    <property type="evidence" value="ECO:0007669"/>
    <property type="project" value="TreeGrafter"/>
</dbReference>
<comment type="caution">
    <text evidence="6">The sequence shown here is derived from an EMBL/GenBank/DDBJ whole genome shotgun (WGS) entry which is preliminary data.</text>
</comment>
<protein>
    <recommendedName>
        <fullName evidence="5">Protein kinase domain-containing protein</fullName>
    </recommendedName>
</protein>
<dbReference type="InterPro" id="IPR001245">
    <property type="entry name" value="Ser-Thr/Tyr_kinase_cat_dom"/>
</dbReference>
<dbReference type="GO" id="GO:0004674">
    <property type="term" value="F:protein serine/threonine kinase activity"/>
    <property type="evidence" value="ECO:0007669"/>
    <property type="project" value="TreeGrafter"/>
</dbReference>
<dbReference type="SMART" id="SM00219">
    <property type="entry name" value="TyrKc"/>
    <property type="match status" value="1"/>
</dbReference>
<evidence type="ECO:0000256" key="2">
    <source>
        <dbReference type="ARBA" id="ARBA00022840"/>
    </source>
</evidence>
<dbReference type="OrthoDB" id="4062651at2759"/>
<keyword evidence="1 3" id="KW-0547">Nucleotide-binding</keyword>
<dbReference type="EMBL" id="JADFTS010000004">
    <property type="protein sequence ID" value="KAF9611096.1"/>
    <property type="molecule type" value="Genomic_DNA"/>
</dbReference>
<dbReference type="InterPro" id="IPR017441">
    <property type="entry name" value="Protein_kinase_ATP_BS"/>
</dbReference>
<dbReference type="Proteomes" id="UP000631114">
    <property type="component" value="Unassembled WGS sequence"/>
</dbReference>
<dbReference type="InterPro" id="IPR011009">
    <property type="entry name" value="Kinase-like_dom_sf"/>
</dbReference>
<gene>
    <name evidence="6" type="ORF">IFM89_026989</name>
</gene>
<dbReference type="AlphaFoldDB" id="A0A835M551"/>
<organism evidence="6 7">
    <name type="scientific">Coptis chinensis</name>
    <dbReference type="NCBI Taxonomy" id="261450"/>
    <lineage>
        <taxon>Eukaryota</taxon>
        <taxon>Viridiplantae</taxon>
        <taxon>Streptophyta</taxon>
        <taxon>Embryophyta</taxon>
        <taxon>Tracheophyta</taxon>
        <taxon>Spermatophyta</taxon>
        <taxon>Magnoliopsida</taxon>
        <taxon>Ranunculales</taxon>
        <taxon>Ranunculaceae</taxon>
        <taxon>Coptidoideae</taxon>
        <taxon>Coptis</taxon>
    </lineage>
</organism>
<reference evidence="6 7" key="1">
    <citation type="submission" date="2020-10" db="EMBL/GenBank/DDBJ databases">
        <title>The Coptis chinensis genome and diversification of protoberbering-type alkaloids.</title>
        <authorList>
            <person name="Wang B."/>
            <person name="Shu S."/>
            <person name="Song C."/>
            <person name="Liu Y."/>
        </authorList>
    </citation>
    <scope>NUCLEOTIDE SEQUENCE [LARGE SCALE GENOMIC DNA]</scope>
    <source>
        <strain evidence="6">HL-2020</strain>
        <tissue evidence="6">Leaf</tissue>
    </source>
</reference>
<dbReference type="Gene3D" id="3.30.200.20">
    <property type="entry name" value="Phosphorylase Kinase, domain 1"/>
    <property type="match status" value="1"/>
</dbReference>
<dbReference type="GO" id="GO:0005524">
    <property type="term" value="F:ATP binding"/>
    <property type="evidence" value="ECO:0007669"/>
    <property type="project" value="UniProtKB-UniRule"/>
</dbReference>
<accession>A0A835M551</accession>
<proteinExistence type="predicted"/>
<evidence type="ECO:0000256" key="3">
    <source>
        <dbReference type="PROSITE-ProRule" id="PRU10141"/>
    </source>
</evidence>
<evidence type="ECO:0000313" key="6">
    <source>
        <dbReference type="EMBL" id="KAF9611096.1"/>
    </source>
</evidence>
<feature type="compositionally biased region" description="Polar residues" evidence="4">
    <location>
        <begin position="55"/>
        <end position="81"/>
    </location>
</feature>
<dbReference type="GO" id="GO:0004713">
    <property type="term" value="F:protein tyrosine kinase activity"/>
    <property type="evidence" value="ECO:0007669"/>
    <property type="project" value="InterPro"/>
</dbReference>
<keyword evidence="2 3" id="KW-0067">ATP-binding</keyword>
<feature type="region of interest" description="Disordered" evidence="4">
    <location>
        <begin position="1"/>
        <end position="81"/>
    </location>
</feature>
<dbReference type="PANTHER" id="PTHR27005">
    <property type="entry name" value="WALL-ASSOCIATED RECEPTOR KINASE-LIKE 21"/>
    <property type="match status" value="1"/>
</dbReference>
<name>A0A835M551_9MAGN</name>
<feature type="compositionally biased region" description="Low complexity" evidence="4">
    <location>
        <begin position="40"/>
        <end position="54"/>
    </location>
</feature>
<sequence>MDNSISSFPPLLSHPTPLPQPPCAGPSPSADATPSEPLISSVAAPSSAGIPPASNGNNNQPTGTIAQHEPNSQSSGAQGNGTKVEELNIGVHETRTDPSIRCGVESTKIFTAEELKVATKDYSEQRILGKGSHGIVYKGILPDLRIVAIKKSKINDESQLEQFIKEVVILTHINHRNVVKLLGCCLETKELLTGEKPLSFKRSQEKRNLATYFVVLMNESRLLQLLEAGKLNEQKIEQVHGVKPRIIGLRGGGP</sequence>
<dbReference type="SUPFAM" id="SSF56112">
    <property type="entry name" value="Protein kinase-like (PK-like)"/>
    <property type="match status" value="1"/>
</dbReference>
<dbReference type="Pfam" id="PF07714">
    <property type="entry name" value="PK_Tyr_Ser-Thr"/>
    <property type="match status" value="1"/>
</dbReference>
<dbReference type="InterPro" id="IPR045274">
    <property type="entry name" value="WAK-like"/>
</dbReference>
<feature type="domain" description="Protein kinase" evidence="5">
    <location>
        <begin position="122"/>
        <end position="254"/>
    </location>
</feature>
<evidence type="ECO:0000256" key="1">
    <source>
        <dbReference type="ARBA" id="ARBA00022741"/>
    </source>
</evidence>
<dbReference type="PROSITE" id="PS00107">
    <property type="entry name" value="PROTEIN_KINASE_ATP"/>
    <property type="match status" value="1"/>
</dbReference>
<evidence type="ECO:0000259" key="5">
    <source>
        <dbReference type="PROSITE" id="PS50011"/>
    </source>
</evidence>
<feature type="compositionally biased region" description="Pro residues" evidence="4">
    <location>
        <begin position="16"/>
        <end position="25"/>
    </location>
</feature>
<evidence type="ECO:0000313" key="7">
    <source>
        <dbReference type="Proteomes" id="UP000631114"/>
    </source>
</evidence>